<dbReference type="InParanoid" id="B8M9Z3"/>
<feature type="region of interest" description="Disordered" evidence="1">
    <location>
        <begin position="364"/>
        <end position="420"/>
    </location>
</feature>
<dbReference type="EMBL" id="EQ962655">
    <property type="protein sequence ID" value="EED18145.1"/>
    <property type="molecule type" value="Genomic_DNA"/>
</dbReference>
<dbReference type="PANTHER" id="PTHR36102">
    <property type="entry name" value="CHROMOSOME 10, WHOLE GENOME SHOTGUN SEQUENCE"/>
    <property type="match status" value="1"/>
</dbReference>
<dbReference type="HOGENOM" id="CLU_035142_2_0_1"/>
<feature type="compositionally biased region" description="Polar residues" evidence="1">
    <location>
        <begin position="364"/>
        <end position="378"/>
    </location>
</feature>
<evidence type="ECO:0000313" key="3">
    <source>
        <dbReference type="EMBL" id="EED18145.1"/>
    </source>
</evidence>
<feature type="compositionally biased region" description="Low complexity" evidence="1">
    <location>
        <begin position="320"/>
        <end position="338"/>
    </location>
</feature>
<dbReference type="InterPro" id="IPR021264">
    <property type="entry name" value="AFUB_079030/YDR124W-like"/>
</dbReference>
<feature type="region of interest" description="Disordered" evidence="1">
    <location>
        <begin position="179"/>
        <end position="201"/>
    </location>
</feature>
<dbReference type="PhylomeDB" id="B8M9Z3"/>
<dbReference type="Pfam" id="PF11001">
    <property type="entry name" value="AFUB_07903_YDR124W_hel"/>
    <property type="match status" value="1"/>
</dbReference>
<evidence type="ECO:0000256" key="1">
    <source>
        <dbReference type="SAM" id="MobiDB-lite"/>
    </source>
</evidence>
<dbReference type="STRING" id="441959.B8M9Z3"/>
<gene>
    <name evidence="3" type="ORF">TSTA_119090</name>
</gene>
<dbReference type="InterPro" id="IPR047092">
    <property type="entry name" value="AFUB_07903/YDR124W-like_hel"/>
</dbReference>
<feature type="domain" description="Subtelomeric hrmA-associated cluster protein AFUB-079030/YDR124W-like helical bundle" evidence="2">
    <location>
        <begin position="137"/>
        <end position="273"/>
    </location>
</feature>
<dbReference type="RefSeq" id="XP_002482137.1">
    <property type="nucleotide sequence ID" value="XM_002482092.1"/>
</dbReference>
<organism evidence="3 4">
    <name type="scientific">Talaromyces stipitatus (strain ATCC 10500 / CBS 375.48 / QM 6759 / NRRL 1006)</name>
    <name type="common">Penicillium stipitatum</name>
    <dbReference type="NCBI Taxonomy" id="441959"/>
    <lineage>
        <taxon>Eukaryota</taxon>
        <taxon>Fungi</taxon>
        <taxon>Dikarya</taxon>
        <taxon>Ascomycota</taxon>
        <taxon>Pezizomycotina</taxon>
        <taxon>Eurotiomycetes</taxon>
        <taxon>Eurotiomycetidae</taxon>
        <taxon>Eurotiales</taxon>
        <taxon>Trichocomaceae</taxon>
        <taxon>Talaromyces</taxon>
        <taxon>Talaromyces sect. Talaromyces</taxon>
    </lineage>
</organism>
<accession>B8M9Z3</accession>
<dbReference type="GeneID" id="8104359"/>
<dbReference type="eggNOG" id="ENOG502S0ES">
    <property type="taxonomic scope" value="Eukaryota"/>
</dbReference>
<sequence>MTIRGSPPTRKGKKLAEAGVTPESENYRPFKTLELDVVFNGPMPSHWAMIYVDRSGNIREMSNLNTPIFDTRARDAFAHAQGLLPSRHNSLAALTEYSGPSLRAGRPKRRRTGHREERLTVNVTEAFEDSGDQISLEIGNRKKVSAFYGSAFRRLQQVNCRILAKSFIKVIEPRKQVKHPYNGGKGALPGQKGDPEKTKPDWWPRHVIHREPDHIKKDFRLMLLVHLVQNLLPMGITAEMLEDAALDCRRQIGPEERREERLGVIEEIFRVRKIEERYERNEIDGTTQVFVSDHAGARRGEPESEDEGESEVITPPETVASSPQAQPLDSSQQQSPLDVASIPQHISPLETTSSFQIPTELSFSNSEHQTPEFGSSQPELGHRSLVSTPIAGPLLTPTHNQFMDHSPFAEPSPTSQLHAVGQDPAHVQANPSTSFTSWSPAYQQNMFSPVDYSNGASRQMPPHMAYTSYAQYSPPQDAPPIFAMPELARPRDYDVNMYNLPFRTGSLSHPHILHRRGSGLDPGI</sequence>
<dbReference type="Proteomes" id="UP000001745">
    <property type="component" value="Unassembled WGS sequence"/>
</dbReference>
<dbReference type="OrthoDB" id="5338458at2759"/>
<name>B8M9Z3_TALSN</name>
<feature type="region of interest" description="Disordered" evidence="1">
    <location>
        <begin position="285"/>
        <end position="338"/>
    </location>
</feature>
<reference evidence="4" key="1">
    <citation type="journal article" date="2015" name="Genome Announc.">
        <title>Genome sequence of the AIDS-associated pathogen Penicillium marneffei (ATCC18224) and its near taxonomic relative Talaromyces stipitatus (ATCC10500).</title>
        <authorList>
            <person name="Nierman W.C."/>
            <person name="Fedorova-Abrams N.D."/>
            <person name="Andrianopoulos A."/>
        </authorList>
    </citation>
    <scope>NUCLEOTIDE SEQUENCE [LARGE SCALE GENOMIC DNA]</scope>
    <source>
        <strain evidence="4">ATCC 10500 / CBS 375.48 / QM 6759 / NRRL 1006</strain>
    </source>
</reference>
<keyword evidence="4" id="KW-1185">Reference proteome</keyword>
<evidence type="ECO:0000259" key="2">
    <source>
        <dbReference type="Pfam" id="PF11001"/>
    </source>
</evidence>
<proteinExistence type="predicted"/>
<protein>
    <recommendedName>
        <fullName evidence="2">Subtelomeric hrmA-associated cluster protein AFUB-079030/YDR124W-like helical bundle domain-containing protein</fullName>
    </recommendedName>
</protein>
<feature type="region of interest" description="Disordered" evidence="1">
    <location>
        <begin position="1"/>
        <end position="20"/>
    </location>
</feature>
<dbReference type="AlphaFoldDB" id="B8M9Z3"/>
<dbReference type="OMA" id="KAPPWWP"/>
<dbReference type="VEuPathDB" id="FungiDB:TSTA_119090"/>
<dbReference type="PANTHER" id="PTHR36102:SF5">
    <property type="entry name" value="YDR124W-LIKE HELICAL BUNDLE DOMAIN-CONTAINING PROTEIN"/>
    <property type="match status" value="1"/>
</dbReference>
<evidence type="ECO:0000313" key="4">
    <source>
        <dbReference type="Proteomes" id="UP000001745"/>
    </source>
</evidence>